<dbReference type="Gene3D" id="3.80.10.10">
    <property type="entry name" value="Ribonuclease Inhibitor"/>
    <property type="match status" value="2"/>
</dbReference>
<evidence type="ECO:0000313" key="7">
    <source>
        <dbReference type="Proteomes" id="UP000235965"/>
    </source>
</evidence>
<organism evidence="6 7">
    <name type="scientific">Cryptotermes secundus</name>
    <dbReference type="NCBI Taxonomy" id="105785"/>
    <lineage>
        <taxon>Eukaryota</taxon>
        <taxon>Metazoa</taxon>
        <taxon>Ecdysozoa</taxon>
        <taxon>Arthropoda</taxon>
        <taxon>Hexapoda</taxon>
        <taxon>Insecta</taxon>
        <taxon>Pterygota</taxon>
        <taxon>Neoptera</taxon>
        <taxon>Polyneoptera</taxon>
        <taxon>Dictyoptera</taxon>
        <taxon>Blattodea</taxon>
        <taxon>Blattoidea</taxon>
        <taxon>Termitoidae</taxon>
        <taxon>Kalotermitidae</taxon>
        <taxon>Cryptotermitinae</taxon>
        <taxon>Cryptotermes</taxon>
    </lineage>
</organism>
<accession>A0A2J7R9X1</accession>
<dbReference type="PANTHER" id="PTHR24366:SF153">
    <property type="entry name" value="ELRR (EXTRACELLULAR LEUCINE-RICH REPEAT) ONLY"/>
    <property type="match status" value="1"/>
</dbReference>
<gene>
    <name evidence="6" type="ORF">B7P43_G11968</name>
</gene>
<evidence type="ECO:0000256" key="4">
    <source>
        <dbReference type="SAM" id="Phobius"/>
    </source>
</evidence>
<feature type="chain" id="PRO_5014428235" description="LRRCT domain-containing protein" evidence="5">
    <location>
        <begin position="20"/>
        <end position="535"/>
    </location>
</feature>
<comment type="caution">
    <text evidence="6">The sequence shown here is derived from an EMBL/GenBank/DDBJ whole genome shotgun (WGS) entry which is preliminary data.</text>
</comment>
<evidence type="ECO:0000313" key="6">
    <source>
        <dbReference type="EMBL" id="PNF37638.1"/>
    </source>
</evidence>
<dbReference type="InterPro" id="IPR001611">
    <property type="entry name" value="Leu-rich_rpt"/>
</dbReference>
<keyword evidence="2" id="KW-0677">Repeat</keyword>
<dbReference type="STRING" id="105785.A0A2J7R9X1"/>
<keyword evidence="5" id="KW-0732">Signal</keyword>
<dbReference type="PANTHER" id="PTHR24366">
    <property type="entry name" value="IG(IMMUNOGLOBULIN) AND LRR(LEUCINE RICH REPEAT) DOMAINS"/>
    <property type="match status" value="1"/>
</dbReference>
<feature type="transmembrane region" description="Helical" evidence="4">
    <location>
        <begin position="451"/>
        <end position="476"/>
    </location>
</feature>
<keyword evidence="4" id="KW-0472">Membrane</keyword>
<evidence type="ECO:0000256" key="2">
    <source>
        <dbReference type="ARBA" id="ARBA00022737"/>
    </source>
</evidence>
<dbReference type="SUPFAM" id="SSF52058">
    <property type="entry name" value="L domain-like"/>
    <property type="match status" value="1"/>
</dbReference>
<sequence>MLTCKAVALFFFLICMVEASNHCPGTCNCTTDGKDAECLDTNLEFLPEPQGSNFTTLDISFKNISLLHDFGVSGRQLKYLYINNNRINRVEKSVFSKFPALLHIHLDYNLITGVDPRTFEENHKLWKLTLNGNSLTLPKDTGILDVPSLGWIELENCNISYLHVNSFKNMSKLVFIRLSNNHIQHLDIQLFSHLKQLRYLHLEGNMVKEIHPDLFKSNHELEWLYLRHNPLNQLSKHHFLRAPSLISLDISFCNISQIKNSSFSNLRNLINLRLNNNIFKSFNMTHIPKNLEVLDISGNFMKTIHMTKNTIKHMRNIKHLDLTNNEFTCDCHLFDLWELCATLRNGSGGMSSCDEFCPASEFEICKGQHPKIDQVQNTSENFTAREPRKNYEYINTTKEETDVDYETSDNEQNSEVEVFGGTHNDSEDANDKTGKYRVNEESDSSGLWTNILYSCIGIFGGMCLIGATVLVAELFCGRRKRSGKMSANSSLQHVRMKLMETSEEGQEMVPVTQQRGFDFVYVPKNANRTDENDQS</sequence>
<proteinExistence type="predicted"/>
<keyword evidence="4" id="KW-0812">Transmembrane</keyword>
<dbReference type="InterPro" id="IPR003591">
    <property type="entry name" value="Leu-rich_rpt_typical-subtyp"/>
</dbReference>
<evidence type="ECO:0000256" key="3">
    <source>
        <dbReference type="SAM" id="MobiDB-lite"/>
    </source>
</evidence>
<protein>
    <recommendedName>
        <fullName evidence="8">LRRCT domain-containing protein</fullName>
    </recommendedName>
</protein>
<keyword evidence="4" id="KW-1133">Transmembrane helix</keyword>
<keyword evidence="1" id="KW-0433">Leucine-rich repeat</keyword>
<keyword evidence="7" id="KW-1185">Reference proteome</keyword>
<dbReference type="EMBL" id="NEVH01006580">
    <property type="protein sequence ID" value="PNF37638.1"/>
    <property type="molecule type" value="Genomic_DNA"/>
</dbReference>
<evidence type="ECO:0000256" key="5">
    <source>
        <dbReference type="SAM" id="SignalP"/>
    </source>
</evidence>
<dbReference type="Proteomes" id="UP000235965">
    <property type="component" value="Unassembled WGS sequence"/>
</dbReference>
<dbReference type="Pfam" id="PF13855">
    <property type="entry name" value="LRR_8"/>
    <property type="match status" value="3"/>
</dbReference>
<dbReference type="OrthoDB" id="694479at2759"/>
<dbReference type="AlphaFoldDB" id="A0A2J7R9X1"/>
<evidence type="ECO:0000256" key="1">
    <source>
        <dbReference type="ARBA" id="ARBA00022614"/>
    </source>
</evidence>
<feature type="compositionally biased region" description="Basic and acidic residues" evidence="3">
    <location>
        <begin position="424"/>
        <end position="437"/>
    </location>
</feature>
<feature type="signal peptide" evidence="5">
    <location>
        <begin position="1"/>
        <end position="19"/>
    </location>
</feature>
<dbReference type="InParanoid" id="A0A2J7R9X1"/>
<reference evidence="6 7" key="1">
    <citation type="submission" date="2017-12" db="EMBL/GenBank/DDBJ databases">
        <title>Hemimetabolous genomes reveal molecular basis of termite eusociality.</title>
        <authorList>
            <person name="Harrison M.C."/>
            <person name="Jongepier E."/>
            <person name="Robertson H.M."/>
            <person name="Arning N."/>
            <person name="Bitard-Feildel T."/>
            <person name="Chao H."/>
            <person name="Childers C.P."/>
            <person name="Dinh H."/>
            <person name="Doddapaneni H."/>
            <person name="Dugan S."/>
            <person name="Gowin J."/>
            <person name="Greiner C."/>
            <person name="Han Y."/>
            <person name="Hu H."/>
            <person name="Hughes D.S.T."/>
            <person name="Huylmans A.-K."/>
            <person name="Kemena C."/>
            <person name="Kremer L.P.M."/>
            <person name="Lee S.L."/>
            <person name="Lopez-Ezquerra A."/>
            <person name="Mallet L."/>
            <person name="Monroy-Kuhn J.M."/>
            <person name="Moser A."/>
            <person name="Murali S.C."/>
            <person name="Muzny D.M."/>
            <person name="Otani S."/>
            <person name="Piulachs M.-D."/>
            <person name="Poelchau M."/>
            <person name="Qu J."/>
            <person name="Schaub F."/>
            <person name="Wada-Katsumata A."/>
            <person name="Worley K.C."/>
            <person name="Xie Q."/>
            <person name="Ylla G."/>
            <person name="Poulsen M."/>
            <person name="Gibbs R.A."/>
            <person name="Schal C."/>
            <person name="Richards S."/>
            <person name="Belles X."/>
            <person name="Korb J."/>
            <person name="Bornberg-Bauer E."/>
        </authorList>
    </citation>
    <scope>NUCLEOTIDE SEQUENCE [LARGE SCALE GENOMIC DNA]</scope>
    <source>
        <tissue evidence="6">Whole body</tissue>
    </source>
</reference>
<name>A0A2J7R9X1_9NEOP</name>
<evidence type="ECO:0008006" key="8">
    <source>
        <dbReference type="Google" id="ProtNLM"/>
    </source>
</evidence>
<dbReference type="PROSITE" id="PS51450">
    <property type="entry name" value="LRR"/>
    <property type="match status" value="1"/>
</dbReference>
<dbReference type="InterPro" id="IPR032675">
    <property type="entry name" value="LRR_dom_sf"/>
</dbReference>
<dbReference type="SMART" id="SM00369">
    <property type="entry name" value="LRR_TYP"/>
    <property type="match status" value="6"/>
</dbReference>
<feature type="region of interest" description="Disordered" evidence="3">
    <location>
        <begin position="418"/>
        <end position="437"/>
    </location>
</feature>